<feature type="domain" description="Pirin N-terminal" evidence="3">
    <location>
        <begin position="23"/>
        <end position="124"/>
    </location>
</feature>
<evidence type="ECO:0000259" key="4">
    <source>
        <dbReference type="Pfam" id="PF05726"/>
    </source>
</evidence>
<dbReference type="CDD" id="cd02909">
    <property type="entry name" value="cupin_pirin_N"/>
    <property type="match status" value="1"/>
</dbReference>
<evidence type="ECO:0000313" key="6">
    <source>
        <dbReference type="Proteomes" id="UP000683575"/>
    </source>
</evidence>
<evidence type="ECO:0000313" key="5">
    <source>
        <dbReference type="EMBL" id="QWZ06456.1"/>
    </source>
</evidence>
<organism evidence="5 6">
    <name type="scientific">Nocardioides panacis</name>
    <dbReference type="NCBI Taxonomy" id="2849501"/>
    <lineage>
        <taxon>Bacteria</taxon>
        <taxon>Bacillati</taxon>
        <taxon>Actinomycetota</taxon>
        <taxon>Actinomycetes</taxon>
        <taxon>Propionibacteriales</taxon>
        <taxon>Nocardioidaceae</taxon>
        <taxon>Nocardioides</taxon>
    </lineage>
</organism>
<dbReference type="EMBL" id="CP077062">
    <property type="protein sequence ID" value="QWZ06456.1"/>
    <property type="molecule type" value="Genomic_DNA"/>
</dbReference>
<sequence length="347" mass="37589">MSTFEAVHEPLVARDVLLGRTTHVRRLVPNKTRRMIGAWCFLDHYGPDDVRQTGGMWVPPHPHTGLQTVTWLFEGTGLHTDSLGSHQLIRPGQLNVMTAGAGICHAEVSPPDAPALLHGVQLWVCLPDAVRDRTPPDFTHLADLPTWTEHGVRLRVLVGSLAGEASSAPTYTPVVGAEITLEPGAEATVPLDPSFEYGVLVAQGGVQVDGVGIERNAMSYLGSGRRELAFRATGEEETIVMLLGGEPFEEEIVMWWNFIGRSHEEIVEQREAWNGDGLGFEPPRFGVVREFEGGPAAGPADAELPPETARPLRLTADDPDGAAGKIEANVAREPHPAPQWGHNFTCS</sequence>
<feature type="region of interest" description="Disordered" evidence="2">
    <location>
        <begin position="293"/>
        <end position="322"/>
    </location>
</feature>
<dbReference type="AlphaFoldDB" id="A0A975XYJ3"/>
<dbReference type="Pfam" id="PF02678">
    <property type="entry name" value="Pirin"/>
    <property type="match status" value="1"/>
</dbReference>
<accession>A0A975XYJ3</accession>
<dbReference type="PANTHER" id="PTHR13903:SF8">
    <property type="entry name" value="PIRIN"/>
    <property type="match status" value="1"/>
</dbReference>
<evidence type="ECO:0000259" key="3">
    <source>
        <dbReference type="Pfam" id="PF02678"/>
    </source>
</evidence>
<feature type="domain" description="Pirin C-terminal" evidence="4">
    <location>
        <begin position="177"/>
        <end position="274"/>
    </location>
</feature>
<dbReference type="PANTHER" id="PTHR13903">
    <property type="entry name" value="PIRIN-RELATED"/>
    <property type="match status" value="1"/>
</dbReference>
<dbReference type="InterPro" id="IPR012093">
    <property type="entry name" value="Pirin"/>
</dbReference>
<dbReference type="RefSeq" id="WP_216937383.1">
    <property type="nucleotide sequence ID" value="NZ_CP077062.1"/>
</dbReference>
<dbReference type="CDD" id="cd02247">
    <property type="entry name" value="cupin_pirin_C"/>
    <property type="match status" value="1"/>
</dbReference>
<dbReference type="Pfam" id="PF05726">
    <property type="entry name" value="Pirin_C"/>
    <property type="match status" value="1"/>
</dbReference>
<dbReference type="Proteomes" id="UP000683575">
    <property type="component" value="Chromosome"/>
</dbReference>
<proteinExistence type="inferred from homology"/>
<gene>
    <name evidence="5" type="ORF">KRR39_12735</name>
</gene>
<reference evidence="5" key="1">
    <citation type="submission" date="2021-06" db="EMBL/GenBank/DDBJ databases">
        <title>Complete genome sequence of Nocardioides sp. G188.</title>
        <authorList>
            <person name="Im W.-T."/>
        </authorList>
    </citation>
    <scope>NUCLEOTIDE SEQUENCE</scope>
    <source>
        <strain evidence="5">G188</strain>
    </source>
</reference>
<dbReference type="KEGG" id="nps:KRR39_12735"/>
<comment type="similarity">
    <text evidence="1">Belongs to the pirin family.</text>
</comment>
<dbReference type="InterPro" id="IPR008778">
    <property type="entry name" value="Pirin_C_dom"/>
</dbReference>
<dbReference type="InterPro" id="IPR003829">
    <property type="entry name" value="Pirin_N_dom"/>
</dbReference>
<name>A0A975XYJ3_9ACTN</name>
<protein>
    <submittedName>
        <fullName evidence="5">Pirin family protein</fullName>
    </submittedName>
</protein>
<feature type="compositionally biased region" description="Low complexity" evidence="2">
    <location>
        <begin position="293"/>
        <end position="307"/>
    </location>
</feature>
<evidence type="ECO:0000256" key="2">
    <source>
        <dbReference type="SAM" id="MobiDB-lite"/>
    </source>
</evidence>
<evidence type="ECO:0000256" key="1">
    <source>
        <dbReference type="RuleBase" id="RU003457"/>
    </source>
</evidence>
<keyword evidence="6" id="KW-1185">Reference proteome</keyword>